<feature type="domain" description="B30.2/SPRY" evidence="10">
    <location>
        <begin position="278"/>
        <end position="474"/>
    </location>
</feature>
<feature type="transmembrane region" description="Helical" evidence="9">
    <location>
        <begin position="253"/>
        <end position="274"/>
    </location>
</feature>
<dbReference type="InterPro" id="IPR003877">
    <property type="entry name" value="SPRY_dom"/>
</dbReference>
<feature type="domain" description="Ig-like" evidence="11">
    <location>
        <begin position="17"/>
        <end position="149"/>
    </location>
</feature>
<comment type="subcellular location">
    <subcellularLocation>
        <location evidence="1">Membrane</location>
        <topology evidence="1">Single-pass type I membrane protein</topology>
    </subcellularLocation>
</comment>
<dbReference type="GO" id="GO:0032259">
    <property type="term" value="P:methylation"/>
    <property type="evidence" value="ECO:0007669"/>
    <property type="project" value="UniProtKB-KW"/>
</dbReference>
<dbReference type="InterPro" id="IPR053896">
    <property type="entry name" value="BTN3A2-like_Ig-C"/>
</dbReference>
<dbReference type="InterPro" id="IPR043136">
    <property type="entry name" value="B30.2/SPRY_sf"/>
</dbReference>
<reference evidence="12 13" key="1">
    <citation type="submission" date="2019-04" db="EMBL/GenBank/DDBJ databases">
        <title>Draft genome of the big-headed turtle Platysternon megacephalum.</title>
        <authorList>
            <person name="Gong S."/>
        </authorList>
    </citation>
    <scope>NUCLEOTIDE SEQUENCE [LARGE SCALE GENOMIC DNA]</scope>
    <source>
        <strain evidence="12">DO16091913</strain>
        <tissue evidence="12">Muscle</tissue>
    </source>
</reference>
<dbReference type="InterPro" id="IPR050504">
    <property type="entry name" value="IgSF_BTN/MOG"/>
</dbReference>
<evidence type="ECO:0000313" key="13">
    <source>
        <dbReference type="Proteomes" id="UP000297703"/>
    </source>
</evidence>
<evidence type="ECO:0000256" key="8">
    <source>
        <dbReference type="ARBA" id="ARBA00023319"/>
    </source>
</evidence>
<keyword evidence="3 9" id="KW-0812">Transmembrane</keyword>
<dbReference type="FunFam" id="2.60.40.10:FF:000183">
    <property type="entry name" value="Myelin-oligodendrocyte glycoprotein"/>
    <property type="match status" value="1"/>
</dbReference>
<keyword evidence="12" id="KW-0489">Methyltransferase</keyword>
<dbReference type="PROSITE" id="PS50188">
    <property type="entry name" value="B302_SPRY"/>
    <property type="match status" value="1"/>
</dbReference>
<dbReference type="PRINTS" id="PR01407">
    <property type="entry name" value="BUTYPHLNCDUF"/>
</dbReference>
<dbReference type="InterPro" id="IPR013320">
    <property type="entry name" value="ConA-like_dom_sf"/>
</dbReference>
<dbReference type="InterPro" id="IPR036179">
    <property type="entry name" value="Ig-like_dom_sf"/>
</dbReference>
<dbReference type="EMBL" id="QXTE01000582">
    <property type="protein sequence ID" value="TFJ96810.1"/>
    <property type="molecule type" value="Genomic_DNA"/>
</dbReference>
<keyword evidence="12" id="KW-0808">Transferase</keyword>
<dbReference type="InterPro" id="IPR006574">
    <property type="entry name" value="PRY"/>
</dbReference>
<evidence type="ECO:0000259" key="10">
    <source>
        <dbReference type="PROSITE" id="PS50188"/>
    </source>
</evidence>
<dbReference type="InterPro" id="IPR013783">
    <property type="entry name" value="Ig-like_fold"/>
</dbReference>
<dbReference type="PANTHER" id="PTHR24100:SF149">
    <property type="entry name" value="BG-LIKE ANTIGEN 1-RELATED"/>
    <property type="match status" value="1"/>
</dbReference>
<dbReference type="GO" id="GO:0001817">
    <property type="term" value="P:regulation of cytokine production"/>
    <property type="evidence" value="ECO:0007669"/>
    <property type="project" value="TreeGrafter"/>
</dbReference>
<evidence type="ECO:0000256" key="6">
    <source>
        <dbReference type="ARBA" id="ARBA00023136"/>
    </source>
</evidence>
<proteinExistence type="inferred from homology"/>
<keyword evidence="5 9" id="KW-1133">Transmembrane helix</keyword>
<dbReference type="Pfam" id="PF13765">
    <property type="entry name" value="PRY"/>
    <property type="match status" value="1"/>
</dbReference>
<dbReference type="Gene3D" id="2.60.40.10">
    <property type="entry name" value="Immunoglobulins"/>
    <property type="match status" value="2"/>
</dbReference>
<gene>
    <name evidence="12" type="ORF">DR999_PMT21386</name>
</gene>
<dbReference type="GO" id="GO:0005102">
    <property type="term" value="F:signaling receptor binding"/>
    <property type="evidence" value="ECO:0007669"/>
    <property type="project" value="TreeGrafter"/>
</dbReference>
<dbReference type="Proteomes" id="UP000297703">
    <property type="component" value="Unassembled WGS sequence"/>
</dbReference>
<dbReference type="InterPro" id="IPR007110">
    <property type="entry name" value="Ig-like_dom"/>
</dbReference>
<keyword evidence="13" id="KW-1185">Reference proteome</keyword>
<dbReference type="Pfam" id="PF22705">
    <property type="entry name" value="C2-set_3"/>
    <property type="match status" value="1"/>
</dbReference>
<dbReference type="PANTHER" id="PTHR24100">
    <property type="entry name" value="BUTYROPHILIN"/>
    <property type="match status" value="1"/>
</dbReference>
<dbReference type="InterPro" id="IPR013106">
    <property type="entry name" value="Ig_V-set"/>
</dbReference>
<keyword evidence="8" id="KW-0393">Immunoglobulin domain</keyword>
<dbReference type="STRING" id="55544.A0A4D9DHP8"/>
<dbReference type="Pfam" id="PF07686">
    <property type="entry name" value="V-set"/>
    <property type="match status" value="1"/>
</dbReference>
<dbReference type="CDD" id="cd12888">
    <property type="entry name" value="SPRY_PRY_TRIM7_like"/>
    <property type="match status" value="1"/>
</dbReference>
<dbReference type="InterPro" id="IPR003599">
    <property type="entry name" value="Ig_sub"/>
</dbReference>
<dbReference type="AlphaFoldDB" id="A0A4D9DHP8"/>
<dbReference type="SMART" id="SM00449">
    <property type="entry name" value="SPRY"/>
    <property type="match status" value="1"/>
</dbReference>
<sequence>MKLWSLLHGSTASVSLPVFIIFFINLPIHNLESAQFTVIGPGQPVTAIVGEDIVLPCHLSPPMSAENMEVRWFRSHYSLLVHRYRDGKDQTEYQMPEYTGRTEFLKDGIRNGSVALRLNNIRPTDEGRYTCSFESTSFYKDALLELKVAALGTSPLLFVEGYQDGGIQVVCRSAGWYPEPEVFWRDLTGQHVPSLSETKFQGANGLFETETSIIITETSNQNISCSIRSTLLKQEKESTIYIAEFFSQKKSPWIAILCTIPGVIPFFLIGLLIYRLKTKEKKAAEHRWRDCLREAERVTLDPDSANPNLILSKDRKTVRLGDTDQKLLANHKGFRYSPCVLACEGFTSGRHYWGVEVGSKGGWAVGVARESVRRKEGVLSLNPEEGIWAVERQWWGEFWALTSPMTRLSLRRKPEKIRVSLDYEEGLVEFFDADTVKPFYTFPLASFAGEKIFPFFRVGGAGAQLRLCPSERVHYSTWTHSDMFSST</sequence>
<protein>
    <submittedName>
        <fullName evidence="12">N-lysine methyltransferase SETD6</fullName>
    </submittedName>
</protein>
<dbReference type="FunFam" id="2.60.40.10:FF:000088">
    <property type="entry name" value="Butyrophilin subfamily 1 member A1"/>
    <property type="match status" value="1"/>
</dbReference>
<evidence type="ECO:0000256" key="7">
    <source>
        <dbReference type="ARBA" id="ARBA00023157"/>
    </source>
</evidence>
<dbReference type="Gene3D" id="2.60.120.920">
    <property type="match status" value="1"/>
</dbReference>
<name>A0A4D9DHP8_9SAUR</name>
<dbReference type="SMART" id="SM00589">
    <property type="entry name" value="PRY"/>
    <property type="match status" value="1"/>
</dbReference>
<dbReference type="FunFam" id="2.60.120.920:FF:000004">
    <property type="entry name" value="Butyrophilin subfamily 1 member A1"/>
    <property type="match status" value="1"/>
</dbReference>
<dbReference type="InterPro" id="IPR003879">
    <property type="entry name" value="Butyrophylin_SPRY"/>
</dbReference>
<evidence type="ECO:0000259" key="11">
    <source>
        <dbReference type="PROSITE" id="PS50835"/>
    </source>
</evidence>
<keyword evidence="7" id="KW-1015">Disulfide bond</keyword>
<dbReference type="SUPFAM" id="SSF49899">
    <property type="entry name" value="Concanavalin A-like lectins/glucanases"/>
    <property type="match status" value="1"/>
</dbReference>
<dbReference type="CDD" id="cd05713">
    <property type="entry name" value="IgV_MOG_like"/>
    <property type="match status" value="1"/>
</dbReference>
<dbReference type="Pfam" id="PF00622">
    <property type="entry name" value="SPRY"/>
    <property type="match status" value="1"/>
</dbReference>
<reference evidence="12 13" key="2">
    <citation type="submission" date="2019-04" db="EMBL/GenBank/DDBJ databases">
        <title>The genome sequence of big-headed turtle.</title>
        <authorList>
            <person name="Gong S."/>
        </authorList>
    </citation>
    <scope>NUCLEOTIDE SEQUENCE [LARGE SCALE GENOMIC DNA]</scope>
    <source>
        <strain evidence="12">DO16091913</strain>
        <tissue evidence="12">Muscle</tissue>
    </source>
</reference>
<evidence type="ECO:0000256" key="5">
    <source>
        <dbReference type="ARBA" id="ARBA00022989"/>
    </source>
</evidence>
<dbReference type="InterPro" id="IPR001870">
    <property type="entry name" value="B30.2/SPRY"/>
</dbReference>
<comment type="caution">
    <text evidence="12">The sequence shown here is derived from an EMBL/GenBank/DDBJ whole genome shotgun (WGS) entry which is preliminary data.</text>
</comment>
<evidence type="ECO:0000313" key="12">
    <source>
        <dbReference type="EMBL" id="TFJ96810.1"/>
    </source>
</evidence>
<keyword evidence="4" id="KW-0732">Signal</keyword>
<evidence type="ECO:0000256" key="9">
    <source>
        <dbReference type="SAM" id="Phobius"/>
    </source>
</evidence>
<dbReference type="GO" id="GO:0008168">
    <property type="term" value="F:methyltransferase activity"/>
    <property type="evidence" value="ECO:0007669"/>
    <property type="project" value="UniProtKB-KW"/>
</dbReference>
<organism evidence="12 13">
    <name type="scientific">Platysternon megacephalum</name>
    <name type="common">big-headed turtle</name>
    <dbReference type="NCBI Taxonomy" id="55544"/>
    <lineage>
        <taxon>Eukaryota</taxon>
        <taxon>Metazoa</taxon>
        <taxon>Chordata</taxon>
        <taxon>Craniata</taxon>
        <taxon>Vertebrata</taxon>
        <taxon>Euteleostomi</taxon>
        <taxon>Archelosauria</taxon>
        <taxon>Testudinata</taxon>
        <taxon>Testudines</taxon>
        <taxon>Cryptodira</taxon>
        <taxon>Durocryptodira</taxon>
        <taxon>Testudinoidea</taxon>
        <taxon>Platysternidae</taxon>
        <taxon>Platysternon</taxon>
    </lineage>
</organism>
<dbReference type="GO" id="GO:0050852">
    <property type="term" value="P:T cell receptor signaling pathway"/>
    <property type="evidence" value="ECO:0007669"/>
    <property type="project" value="TreeGrafter"/>
</dbReference>
<keyword evidence="6 9" id="KW-0472">Membrane</keyword>
<dbReference type="SUPFAM" id="SSF48726">
    <property type="entry name" value="Immunoglobulin"/>
    <property type="match status" value="2"/>
</dbReference>
<evidence type="ECO:0000256" key="4">
    <source>
        <dbReference type="ARBA" id="ARBA00022729"/>
    </source>
</evidence>
<evidence type="ECO:0000256" key="2">
    <source>
        <dbReference type="ARBA" id="ARBA00007591"/>
    </source>
</evidence>
<dbReference type="SMART" id="SM00406">
    <property type="entry name" value="IGv"/>
    <property type="match status" value="1"/>
</dbReference>
<comment type="similarity">
    <text evidence="2">Belongs to the immunoglobulin superfamily. BTN/MOG family.</text>
</comment>
<dbReference type="SMART" id="SM00409">
    <property type="entry name" value="IG"/>
    <property type="match status" value="1"/>
</dbReference>
<dbReference type="GO" id="GO:0009897">
    <property type="term" value="C:external side of plasma membrane"/>
    <property type="evidence" value="ECO:0007669"/>
    <property type="project" value="TreeGrafter"/>
</dbReference>
<dbReference type="PROSITE" id="PS50835">
    <property type="entry name" value="IG_LIKE"/>
    <property type="match status" value="1"/>
</dbReference>
<evidence type="ECO:0000256" key="1">
    <source>
        <dbReference type="ARBA" id="ARBA00004479"/>
    </source>
</evidence>
<dbReference type="OrthoDB" id="9986391at2759"/>
<accession>A0A4D9DHP8</accession>
<evidence type="ECO:0000256" key="3">
    <source>
        <dbReference type="ARBA" id="ARBA00022692"/>
    </source>
</evidence>